<gene>
    <name evidence="10" type="ORF">F5544_36155</name>
</gene>
<dbReference type="InterPro" id="IPR050297">
    <property type="entry name" value="LipidA_mod_glycosyltrf_83"/>
</dbReference>
<dbReference type="KEGG" id="nah:F5544_36155"/>
<reference evidence="10 11" key="1">
    <citation type="journal article" date="2019" name="ACS Chem. Biol.">
        <title>Identification and Mobilization of a Cryptic Antibiotic Biosynthesis Gene Locus from a Human-Pathogenic Nocardia Isolate.</title>
        <authorList>
            <person name="Herisse M."/>
            <person name="Ishida K."/>
            <person name="Porter J.L."/>
            <person name="Howden B."/>
            <person name="Hertweck C."/>
            <person name="Stinear T.P."/>
            <person name="Pidot S.J."/>
        </authorList>
    </citation>
    <scope>NUCLEOTIDE SEQUENCE [LARGE SCALE GENOMIC DNA]</scope>
    <source>
        <strain evidence="10 11">AUSMDU00012717</strain>
    </source>
</reference>
<feature type="transmembrane region" description="Helical" evidence="8">
    <location>
        <begin position="298"/>
        <end position="319"/>
    </location>
</feature>
<accession>A0A6G9YPL0</accession>
<evidence type="ECO:0000256" key="7">
    <source>
        <dbReference type="ARBA" id="ARBA00023136"/>
    </source>
</evidence>
<dbReference type="PANTHER" id="PTHR33908:SF11">
    <property type="entry name" value="MEMBRANE PROTEIN"/>
    <property type="match status" value="1"/>
</dbReference>
<evidence type="ECO:0000256" key="1">
    <source>
        <dbReference type="ARBA" id="ARBA00004651"/>
    </source>
</evidence>
<keyword evidence="7 8" id="KW-0472">Membrane</keyword>
<evidence type="ECO:0000256" key="5">
    <source>
        <dbReference type="ARBA" id="ARBA00022692"/>
    </source>
</evidence>
<keyword evidence="5 8" id="KW-0812">Transmembrane</keyword>
<feature type="transmembrane region" description="Helical" evidence="8">
    <location>
        <begin position="326"/>
        <end position="348"/>
    </location>
</feature>
<evidence type="ECO:0000259" key="9">
    <source>
        <dbReference type="Pfam" id="PF13231"/>
    </source>
</evidence>
<protein>
    <recommendedName>
        <fullName evidence="9">Glycosyltransferase RgtA/B/C/D-like domain-containing protein</fullName>
    </recommendedName>
</protein>
<feature type="domain" description="Glycosyltransferase RgtA/B/C/D-like" evidence="9">
    <location>
        <begin position="57"/>
        <end position="218"/>
    </location>
</feature>
<feature type="transmembrane region" description="Helical" evidence="8">
    <location>
        <begin position="77"/>
        <end position="98"/>
    </location>
</feature>
<feature type="transmembrane region" description="Helical" evidence="8">
    <location>
        <begin position="275"/>
        <end position="292"/>
    </location>
</feature>
<feature type="transmembrane region" description="Helical" evidence="8">
    <location>
        <begin position="174"/>
        <end position="191"/>
    </location>
</feature>
<dbReference type="RefSeq" id="WP_238846840.1">
    <property type="nucleotide sequence ID" value="NZ_CP046172.1"/>
</dbReference>
<evidence type="ECO:0000256" key="2">
    <source>
        <dbReference type="ARBA" id="ARBA00022475"/>
    </source>
</evidence>
<dbReference type="GO" id="GO:0016763">
    <property type="term" value="F:pentosyltransferase activity"/>
    <property type="evidence" value="ECO:0007669"/>
    <property type="project" value="TreeGrafter"/>
</dbReference>
<name>A0A6G9YPL0_9NOCA</name>
<sequence>MRRGPAYAAGPWDAVGVFYVAALFAMLLTSLATRYGYHRDEMYFLAAGRHLDWAYPDQPVLTPLLARAMSAIDPDSLLLLRAPAILAATVVVICAGFMAREFGGGRGAQALAAGAVACSPLLMGAGHMLNTEVFDLAAWSVVGVLVLRLMADGAAARWWPAIGIAVGIGLENKLLLGFSVVLLVLALVLFGPRKIFATKYFPIAVGIAVLLWLPWLIWQARNGWPQLEMGRAIAGGSSSTSNTPIGYILLQFGLMGPLLVPMWAYGLWWLWRNRSYRAFAATYVLMFLLYLGTGGKAYYLGGMYPILLAAASVPLARWLGTRRIRWAAVGSVAAVSAVFAAILFLPVLPLTALRDSPVLAINHDVGETVGWPEFVRRIGDVRAGLGPDVAIVTGNYGEAGAIERFGAQYHLPTPHSGHNAYWWWGPPSDSAREIITVGLPREGFARYCNDIELAGTIDNAEGIKNNERGKPIYVCHGLNASWSEIWPKAKHLG</sequence>
<evidence type="ECO:0000256" key="6">
    <source>
        <dbReference type="ARBA" id="ARBA00022989"/>
    </source>
</evidence>
<feature type="transmembrane region" description="Helical" evidence="8">
    <location>
        <begin position="245"/>
        <end position="268"/>
    </location>
</feature>
<evidence type="ECO:0000256" key="4">
    <source>
        <dbReference type="ARBA" id="ARBA00022679"/>
    </source>
</evidence>
<feature type="transmembrane region" description="Helical" evidence="8">
    <location>
        <begin position="110"/>
        <end position="129"/>
    </location>
</feature>
<dbReference type="Proteomes" id="UP000503540">
    <property type="component" value="Chromosome"/>
</dbReference>
<dbReference type="GO" id="GO:0009103">
    <property type="term" value="P:lipopolysaccharide biosynthetic process"/>
    <property type="evidence" value="ECO:0007669"/>
    <property type="project" value="UniProtKB-ARBA"/>
</dbReference>
<keyword evidence="4" id="KW-0808">Transferase</keyword>
<proteinExistence type="predicted"/>
<comment type="subcellular location">
    <subcellularLocation>
        <location evidence="1">Cell membrane</location>
        <topology evidence="1">Multi-pass membrane protein</topology>
    </subcellularLocation>
</comment>
<organism evidence="10 11">
    <name type="scientific">Nocardia arthritidis</name>
    <dbReference type="NCBI Taxonomy" id="228602"/>
    <lineage>
        <taxon>Bacteria</taxon>
        <taxon>Bacillati</taxon>
        <taxon>Actinomycetota</taxon>
        <taxon>Actinomycetes</taxon>
        <taxon>Mycobacteriales</taxon>
        <taxon>Nocardiaceae</taxon>
        <taxon>Nocardia</taxon>
    </lineage>
</organism>
<evidence type="ECO:0000256" key="3">
    <source>
        <dbReference type="ARBA" id="ARBA00022676"/>
    </source>
</evidence>
<dbReference type="EMBL" id="CP046172">
    <property type="protein sequence ID" value="QIS15060.1"/>
    <property type="molecule type" value="Genomic_DNA"/>
</dbReference>
<evidence type="ECO:0000313" key="10">
    <source>
        <dbReference type="EMBL" id="QIS15060.1"/>
    </source>
</evidence>
<keyword evidence="2" id="KW-1003">Cell membrane</keyword>
<dbReference type="Pfam" id="PF13231">
    <property type="entry name" value="PMT_2"/>
    <property type="match status" value="1"/>
</dbReference>
<evidence type="ECO:0000256" key="8">
    <source>
        <dbReference type="SAM" id="Phobius"/>
    </source>
</evidence>
<dbReference type="InterPro" id="IPR038731">
    <property type="entry name" value="RgtA/B/C-like"/>
</dbReference>
<evidence type="ECO:0000313" key="11">
    <source>
        <dbReference type="Proteomes" id="UP000503540"/>
    </source>
</evidence>
<keyword evidence="3" id="KW-0328">Glycosyltransferase</keyword>
<keyword evidence="11" id="KW-1185">Reference proteome</keyword>
<dbReference type="AlphaFoldDB" id="A0A6G9YPL0"/>
<feature type="transmembrane region" description="Helical" evidence="8">
    <location>
        <begin position="136"/>
        <end position="159"/>
    </location>
</feature>
<keyword evidence="6 8" id="KW-1133">Transmembrane helix</keyword>
<dbReference type="GO" id="GO:0005886">
    <property type="term" value="C:plasma membrane"/>
    <property type="evidence" value="ECO:0007669"/>
    <property type="project" value="UniProtKB-SubCell"/>
</dbReference>
<dbReference type="PANTHER" id="PTHR33908">
    <property type="entry name" value="MANNOSYLTRANSFERASE YKCB-RELATED"/>
    <property type="match status" value="1"/>
</dbReference>
<feature type="transmembrane region" description="Helical" evidence="8">
    <location>
        <begin position="200"/>
        <end position="218"/>
    </location>
</feature>
<feature type="transmembrane region" description="Helical" evidence="8">
    <location>
        <begin position="12"/>
        <end position="32"/>
    </location>
</feature>